<keyword evidence="2" id="KW-0812">Transmembrane</keyword>
<gene>
    <name evidence="5" type="ORF">EB796_012351</name>
</gene>
<accession>A0A7J7JVH3</accession>
<name>A0A7J7JVH3_BUGNE</name>
<protein>
    <submittedName>
        <fullName evidence="5">VWA7</fullName>
    </submittedName>
</protein>
<organism evidence="5 6">
    <name type="scientific">Bugula neritina</name>
    <name type="common">Brown bryozoan</name>
    <name type="synonym">Sertularia neritina</name>
    <dbReference type="NCBI Taxonomy" id="10212"/>
    <lineage>
        <taxon>Eukaryota</taxon>
        <taxon>Metazoa</taxon>
        <taxon>Spiralia</taxon>
        <taxon>Lophotrochozoa</taxon>
        <taxon>Bryozoa</taxon>
        <taxon>Gymnolaemata</taxon>
        <taxon>Cheilostomatida</taxon>
        <taxon>Flustrina</taxon>
        <taxon>Buguloidea</taxon>
        <taxon>Bugulidae</taxon>
        <taxon>Bugula</taxon>
    </lineage>
</organism>
<dbReference type="EMBL" id="VXIV02001824">
    <property type="protein sequence ID" value="KAF6029346.1"/>
    <property type="molecule type" value="Genomic_DNA"/>
</dbReference>
<evidence type="ECO:0000313" key="6">
    <source>
        <dbReference type="Proteomes" id="UP000593567"/>
    </source>
</evidence>
<keyword evidence="2" id="KW-1133">Transmembrane helix</keyword>
<keyword evidence="2" id="KW-0472">Membrane</keyword>
<keyword evidence="3" id="KW-0732">Signal</keyword>
<comment type="caution">
    <text evidence="5">The sequence shown here is derived from an EMBL/GenBank/DDBJ whole genome shotgun (WGS) entry which is preliminary data.</text>
</comment>
<evidence type="ECO:0000256" key="1">
    <source>
        <dbReference type="SAM" id="MobiDB-lite"/>
    </source>
</evidence>
<evidence type="ECO:0000313" key="5">
    <source>
        <dbReference type="EMBL" id="KAF6029346.1"/>
    </source>
</evidence>
<proteinExistence type="predicted"/>
<feature type="signal peptide" evidence="3">
    <location>
        <begin position="1"/>
        <end position="21"/>
    </location>
</feature>
<dbReference type="OrthoDB" id="10043511at2759"/>
<feature type="chain" id="PRO_5029712199" evidence="3">
    <location>
        <begin position="22"/>
        <end position="890"/>
    </location>
</feature>
<dbReference type="Pfam" id="PF25107">
    <property type="entry name" value="VWA7_N"/>
    <property type="match status" value="1"/>
</dbReference>
<evidence type="ECO:0000259" key="4">
    <source>
        <dbReference type="Pfam" id="PF25107"/>
    </source>
</evidence>
<sequence>MNGGLIIKLIVFFTCFKELNAFYPNFLYRCGKNFPENLTVAGSKDIDYTHESITKLAIQRVLEDTGSGDKNKDLSVTKAIQAIIESSNELDRIGHGKAANHFNAEQLAEGNAKLIAWRRQIVELSKQPESSAHKNYLIRHLIGQCLHLIQDFYSNTDWILEVTDEEYYEDLGIENRTIISVPPHDRTTCFNVTCTIPGGCDGNIAHPPTKLTSGYRPGQDVPIPAVDTNHKIVRGKCYHGGILDESRQELMGGVNSESYNYFLSPKPKFHNRSSQAAIKASQQFLFSDLGLAPNHLSSVDLSAILGVGAPSHLSFIQTDTLREAISSSTDSHLRLGSWDVYHLYNNMGDNVGSYEEVSRSMKKEEDMTLSLDTLLKAASEIPDGSHLAIVIKSEGSVFMSADEEYILGQVLVERGIKVLGFLWQTEGADLSIDSSVENLHRVTKGELFHISQPAELFNILQVYKPQHHSTTYGITAGSANMLVPPLQTIHVVMKCKNNSAKISLKMESSEMLARHDYSSNHTSIDSISSQSTDSQLVRVENMGPYNDCILSTWGTQAIATLRPASRGVNYQIYTRNIKDGNSKLMAAEINADIAAAVQPLSLVSSTTNTSFSKCLHDYAFLTDGNLSTSYQYDSVDFLLKYKDDSVILKEYFIEVEPEIIANKVLSINSTSIDIIVKKTMDITDLTFNILEGTDYSTDIISSQYNRGSANEYFIITLQSNQFPHINSPMTFLLTGKNKNGKDIYATHTFHTISTSPPNLPAVTTSGPKQLSTTAKNTSMSDKITKTSTVREKTTSHIILTDPSSSTTEGSFDTTPTSKANSWSEKQVKTVLLVILFIVVGSLVLIVLTVTAMLLYRYYCKTKETEEDSNSVLSYRSLPIIYEKREPVTHL</sequence>
<feature type="transmembrane region" description="Helical" evidence="2">
    <location>
        <begin position="830"/>
        <end position="855"/>
    </location>
</feature>
<evidence type="ECO:0000256" key="2">
    <source>
        <dbReference type="SAM" id="Phobius"/>
    </source>
</evidence>
<keyword evidence="6" id="KW-1185">Reference proteome</keyword>
<feature type="compositionally biased region" description="Polar residues" evidence="1">
    <location>
        <begin position="756"/>
        <end position="781"/>
    </location>
</feature>
<feature type="domain" description="VWA7 N-terminal" evidence="4">
    <location>
        <begin position="70"/>
        <end position="285"/>
    </location>
</feature>
<feature type="region of interest" description="Disordered" evidence="1">
    <location>
        <begin position="756"/>
        <end position="786"/>
    </location>
</feature>
<evidence type="ECO:0000256" key="3">
    <source>
        <dbReference type="SAM" id="SignalP"/>
    </source>
</evidence>
<dbReference type="InterPro" id="IPR056862">
    <property type="entry name" value="VWA7_N"/>
</dbReference>
<reference evidence="5" key="1">
    <citation type="submission" date="2020-06" db="EMBL/GenBank/DDBJ databases">
        <title>Draft genome of Bugula neritina, a colonial animal packing powerful symbionts and potential medicines.</title>
        <authorList>
            <person name="Rayko M."/>
        </authorList>
    </citation>
    <scope>NUCLEOTIDE SEQUENCE [LARGE SCALE GENOMIC DNA]</scope>
    <source>
        <strain evidence="5">Kwan_BN1</strain>
    </source>
</reference>
<dbReference type="Proteomes" id="UP000593567">
    <property type="component" value="Unassembled WGS sequence"/>
</dbReference>
<dbReference type="AlphaFoldDB" id="A0A7J7JVH3"/>